<dbReference type="CDD" id="cd00038">
    <property type="entry name" value="CAP_ED"/>
    <property type="match status" value="4"/>
</dbReference>
<evidence type="ECO:0000313" key="9">
    <source>
        <dbReference type="EMBL" id="KAK2571852.1"/>
    </source>
</evidence>
<dbReference type="GO" id="GO:0005829">
    <property type="term" value="C:cytosol"/>
    <property type="evidence" value="ECO:0007669"/>
    <property type="project" value="TreeGrafter"/>
</dbReference>
<evidence type="ECO:0000256" key="5">
    <source>
        <dbReference type="ARBA" id="ARBA00022741"/>
    </source>
</evidence>
<dbReference type="GO" id="GO:0005952">
    <property type="term" value="C:cAMP-dependent protein kinase complex"/>
    <property type="evidence" value="ECO:0007669"/>
    <property type="project" value="InterPro"/>
</dbReference>
<reference evidence="9" key="1">
    <citation type="journal article" date="2023" name="G3 (Bethesda)">
        <title>Whole genome assembly and annotation of the endangered Caribbean coral Acropora cervicornis.</title>
        <authorList>
            <person name="Selwyn J.D."/>
            <person name="Vollmer S.V."/>
        </authorList>
    </citation>
    <scope>NUCLEOTIDE SEQUENCE</scope>
    <source>
        <strain evidence="9">K2</strain>
    </source>
</reference>
<feature type="domain" description="Cyclic nucleotide-binding" evidence="8">
    <location>
        <begin position="269"/>
        <end position="371"/>
    </location>
</feature>
<dbReference type="EMBL" id="JARQWQ010000005">
    <property type="protein sequence ID" value="KAK2571852.1"/>
    <property type="molecule type" value="Genomic_DNA"/>
</dbReference>
<accession>A0AAD9R2B9</accession>
<dbReference type="Pfam" id="PF00027">
    <property type="entry name" value="cNMP_binding"/>
    <property type="match status" value="2"/>
</dbReference>
<dbReference type="InterPro" id="IPR000595">
    <property type="entry name" value="cNMP-bd_dom"/>
</dbReference>
<dbReference type="PROSITE" id="PS00889">
    <property type="entry name" value="CNMP_BINDING_2"/>
    <property type="match status" value="2"/>
</dbReference>
<feature type="compositionally biased region" description="Basic and acidic residues" evidence="7">
    <location>
        <begin position="62"/>
        <end position="76"/>
    </location>
</feature>
<keyword evidence="4" id="KW-0677">Repeat</keyword>
<evidence type="ECO:0000256" key="3">
    <source>
        <dbReference type="ARBA" id="ARBA00022566"/>
    </source>
</evidence>
<dbReference type="Pfam" id="PF02197">
    <property type="entry name" value="RIIa"/>
    <property type="match status" value="2"/>
</dbReference>
<feature type="region of interest" description="Disordered" evidence="7">
    <location>
        <begin position="62"/>
        <end position="82"/>
    </location>
</feature>
<comment type="similarity">
    <text evidence="1">Belongs to the cAMP-dependent kinase regulatory chain family.</text>
</comment>
<dbReference type="SUPFAM" id="SSF51206">
    <property type="entry name" value="cAMP-binding domain-like"/>
    <property type="match status" value="4"/>
</dbReference>
<dbReference type="InterPro" id="IPR014710">
    <property type="entry name" value="RmlC-like_jellyroll"/>
</dbReference>
<dbReference type="PROSITE" id="PS50042">
    <property type="entry name" value="CNMP_BINDING_3"/>
    <property type="match status" value="4"/>
</dbReference>
<dbReference type="InterPro" id="IPR018490">
    <property type="entry name" value="cNMP-bd_dom_sf"/>
</dbReference>
<keyword evidence="5" id="KW-0547">Nucleotide-binding</keyword>
<dbReference type="InterPro" id="IPR003117">
    <property type="entry name" value="cAMP_dep_PK_reg_su_I/II_a/b"/>
</dbReference>
<protein>
    <submittedName>
        <fullName evidence="9">cAMP-dependent protein kinase type I-alpha regulatory subunit</fullName>
    </submittedName>
</protein>
<reference evidence="9" key="2">
    <citation type="journal article" date="2023" name="Science">
        <title>Genomic signatures of disease resistance in endangered staghorn corals.</title>
        <authorList>
            <person name="Vollmer S.V."/>
            <person name="Selwyn J.D."/>
            <person name="Despard B.A."/>
            <person name="Roesel C.L."/>
        </authorList>
    </citation>
    <scope>NUCLEOTIDE SEQUENCE</scope>
    <source>
        <strain evidence="9">K2</strain>
    </source>
</reference>
<name>A0AAD9R2B9_ACRCE</name>
<proteinExistence type="inferred from homology"/>
<dbReference type="CDD" id="cd12097">
    <property type="entry name" value="DD_RI_PKA"/>
    <property type="match status" value="2"/>
</dbReference>
<sequence length="725" mass="82682">MASKKEDGDAEALRQCEVYVEKHNIQAILKDCIVQLCIKKPDNPHRFFREYFEKLEKEYEADSLDHSEPEPKHEIEDNPGLVKGFSRRRRGAVSAAPMTEEDATSYVKKVVPKDYKTMAALSKAIAKNILFSHLDEGERRSVRNIHRLVPHDSFRDLSKRFDIFDAMCLVKHNAGETVIQQGDEGDNFYIIDSGEVDVFVSDEYVSTIGEGGSFGELALIYGTPRAATLKSKTDVKLWAIDGSTYRRILMRSQINKRKMYEQFLEKVSILESLDKWERLTVADALEAVTYEDNENVVVQGEHGDEFYIIVDGVAVVLQRREIALVLNRPRAATVRAKGTLTCVKLDRQRFERVLGPCIDILKRNIQQYNSFVSLVEDGDAEALRQCEVYFEKHNIQAILKDCIVQLCIKKPDNPHRFLKEYFEKLEKEYEADSLDYTEPEQKHEIEDHPSLGKGFYLRRRYAVSAAPMTEEDATSYVKKVVPKDYKTTAALSKAIAKNILFSHLDEGERSDIFDAMCLVKHNAGETVIQQGDEGDNFYIIDSGEVDVFVSDEYVSTIGEGGSFGELALIYGTPRAATLKSKTDVKLWAIDGSTYRRILMRSQINKRKMYEQFLEKVSILESLDKWERLTVADALEAVTYEDNENVVVQGEHGDEFFIIVEGVAVVLQRREIALVLNRPRAATVRAKGTLTCVKLDRQRFERVLGPCIDILKRNIQHYNSFVSLVV</sequence>
<dbReference type="InterPro" id="IPR018488">
    <property type="entry name" value="cNMP-bd_CS"/>
</dbReference>
<evidence type="ECO:0000313" key="10">
    <source>
        <dbReference type="Proteomes" id="UP001249851"/>
    </source>
</evidence>
<evidence type="ECO:0000256" key="2">
    <source>
        <dbReference type="ARBA" id="ARBA00022553"/>
    </source>
</evidence>
<dbReference type="Gene3D" id="1.20.890.10">
    <property type="entry name" value="cAMP-dependent protein kinase regulatory subunit, dimerization-anchoring domain"/>
    <property type="match status" value="2"/>
</dbReference>
<evidence type="ECO:0000259" key="8">
    <source>
        <dbReference type="PROSITE" id="PS50042"/>
    </source>
</evidence>
<dbReference type="FunFam" id="2.60.120.10:FF:000013">
    <property type="entry name" value="cAMP-dependent protein kinase type I regulatory subunit"/>
    <property type="match status" value="1"/>
</dbReference>
<dbReference type="PRINTS" id="PR00103">
    <property type="entry name" value="CAMPKINASE"/>
</dbReference>
<gene>
    <name evidence="9" type="ORF">P5673_003258</name>
</gene>
<dbReference type="GO" id="GO:0030552">
    <property type="term" value="F:cAMP binding"/>
    <property type="evidence" value="ECO:0007669"/>
    <property type="project" value="UniProtKB-KW"/>
</dbReference>
<keyword evidence="10" id="KW-1185">Reference proteome</keyword>
<dbReference type="SUPFAM" id="SSF47391">
    <property type="entry name" value="Dimerization-anchoring domain of cAMP-dependent PK regulatory subunit"/>
    <property type="match status" value="2"/>
</dbReference>
<evidence type="ECO:0000256" key="7">
    <source>
        <dbReference type="SAM" id="MobiDB-lite"/>
    </source>
</evidence>
<evidence type="ECO:0000256" key="1">
    <source>
        <dbReference type="ARBA" id="ARBA00005753"/>
    </source>
</evidence>
<dbReference type="InterPro" id="IPR050503">
    <property type="entry name" value="cAMP-dep_PK_reg_su-like"/>
</dbReference>
<dbReference type="GO" id="GO:0034236">
    <property type="term" value="F:protein kinase A catalytic subunit binding"/>
    <property type="evidence" value="ECO:0007669"/>
    <property type="project" value="TreeGrafter"/>
</dbReference>
<keyword evidence="6" id="KW-0114">cAMP</keyword>
<dbReference type="Gene3D" id="2.60.120.10">
    <property type="entry name" value="Jelly Rolls"/>
    <property type="match status" value="4"/>
</dbReference>
<dbReference type="PANTHER" id="PTHR11635:SF152">
    <property type="entry name" value="CAMP-DEPENDENT PROTEIN KINASE TYPE I REGULATORY SUBUNIT-RELATED"/>
    <property type="match status" value="1"/>
</dbReference>
<dbReference type="Proteomes" id="UP001249851">
    <property type="component" value="Unassembled WGS sequence"/>
</dbReference>
<evidence type="ECO:0000256" key="6">
    <source>
        <dbReference type="ARBA" id="ARBA00023149"/>
    </source>
</evidence>
<feature type="domain" description="Cyclic nucleotide-binding" evidence="8">
    <location>
        <begin position="618"/>
        <end position="720"/>
    </location>
</feature>
<keyword evidence="3" id="KW-0116">cAMP-binding</keyword>
<feature type="domain" description="Cyclic nucleotide-binding" evidence="8">
    <location>
        <begin position="156"/>
        <end position="266"/>
    </location>
</feature>
<evidence type="ECO:0000256" key="4">
    <source>
        <dbReference type="ARBA" id="ARBA00022737"/>
    </source>
</evidence>
<dbReference type="SMART" id="SM00100">
    <property type="entry name" value="cNMP"/>
    <property type="match status" value="4"/>
</dbReference>
<organism evidence="9 10">
    <name type="scientific">Acropora cervicornis</name>
    <name type="common">Staghorn coral</name>
    <dbReference type="NCBI Taxonomy" id="6130"/>
    <lineage>
        <taxon>Eukaryota</taxon>
        <taxon>Metazoa</taxon>
        <taxon>Cnidaria</taxon>
        <taxon>Anthozoa</taxon>
        <taxon>Hexacorallia</taxon>
        <taxon>Scleractinia</taxon>
        <taxon>Astrocoeniina</taxon>
        <taxon>Acroporidae</taxon>
        <taxon>Acropora</taxon>
    </lineage>
</organism>
<keyword evidence="2" id="KW-0597">Phosphoprotein</keyword>
<dbReference type="GO" id="GO:0004862">
    <property type="term" value="F:cAMP-dependent protein kinase inhibitor activity"/>
    <property type="evidence" value="ECO:0007669"/>
    <property type="project" value="TreeGrafter"/>
</dbReference>
<dbReference type="SMART" id="SM00394">
    <property type="entry name" value="RIIa"/>
    <property type="match status" value="2"/>
</dbReference>
<dbReference type="PROSITE" id="PS00888">
    <property type="entry name" value="CNMP_BINDING_1"/>
    <property type="match status" value="4"/>
</dbReference>
<comment type="caution">
    <text evidence="9">The sequence shown here is derived from an EMBL/GenBank/DDBJ whole genome shotgun (WGS) entry which is preliminary data.</text>
</comment>
<dbReference type="PANTHER" id="PTHR11635">
    <property type="entry name" value="CAMP-DEPENDENT PROTEIN KINASE REGULATORY CHAIN"/>
    <property type="match status" value="1"/>
</dbReference>
<dbReference type="AlphaFoldDB" id="A0AAD9R2B9"/>
<feature type="domain" description="Cyclic nucleotide-binding" evidence="8">
    <location>
        <begin position="500"/>
        <end position="615"/>
    </location>
</feature>